<gene>
    <name evidence="2" type="ORF">JHW45_01130</name>
</gene>
<proteinExistence type="predicted"/>
<keyword evidence="1" id="KW-1133">Transmembrane helix</keyword>
<sequence>MRDEPGVEPNLFPARWTVAVILGIAGFAALCVTLIWLFYPAARDMQAKTPTGFAPPGLETYPVDAFRAYEAAEQARLAGAEGRLPIEDAMAAVVQRGTLDGAP</sequence>
<keyword evidence="1" id="KW-0472">Membrane</keyword>
<accession>A0ABY7SX36</accession>
<keyword evidence="3" id="KW-1185">Reference proteome</keyword>
<feature type="transmembrane region" description="Helical" evidence="1">
    <location>
        <begin position="16"/>
        <end position="39"/>
    </location>
</feature>
<evidence type="ECO:0000256" key="1">
    <source>
        <dbReference type="SAM" id="Phobius"/>
    </source>
</evidence>
<evidence type="ECO:0000313" key="2">
    <source>
        <dbReference type="EMBL" id="WCR11048.1"/>
    </source>
</evidence>
<evidence type="ECO:0000313" key="3">
    <source>
        <dbReference type="Proteomes" id="UP001218412"/>
    </source>
</evidence>
<dbReference type="Proteomes" id="UP001218412">
    <property type="component" value="Chromosome"/>
</dbReference>
<dbReference type="EMBL" id="CP067134">
    <property type="protein sequence ID" value="WCR11048.1"/>
    <property type="molecule type" value="Genomic_DNA"/>
</dbReference>
<name>A0ABY7SX36_9RHOB</name>
<organism evidence="2 3">
    <name type="scientific">Paracoccus stylophorae</name>
    <dbReference type="NCBI Taxonomy" id="659350"/>
    <lineage>
        <taxon>Bacteria</taxon>
        <taxon>Pseudomonadati</taxon>
        <taxon>Pseudomonadota</taxon>
        <taxon>Alphaproteobacteria</taxon>
        <taxon>Rhodobacterales</taxon>
        <taxon>Paracoccaceae</taxon>
        <taxon>Paracoccus</taxon>
    </lineage>
</organism>
<protein>
    <submittedName>
        <fullName evidence="2">Uncharacterized protein</fullName>
    </submittedName>
</protein>
<keyword evidence="1" id="KW-0812">Transmembrane</keyword>
<reference evidence="2 3" key="1">
    <citation type="submission" date="2021-01" db="EMBL/GenBank/DDBJ databases">
        <title>Biogeographic distribution of Paracoccus.</title>
        <authorList>
            <person name="Hollensteiner J."/>
            <person name="Leineberger J."/>
            <person name="Brinkhoff T."/>
            <person name="Daniel R."/>
        </authorList>
    </citation>
    <scope>NUCLEOTIDE SEQUENCE [LARGE SCALE GENOMIC DNA]</scope>
    <source>
        <strain evidence="2 3">LMG25392</strain>
    </source>
</reference>
<dbReference type="RefSeq" id="WP_272859139.1">
    <property type="nucleotide sequence ID" value="NZ_CP067134.1"/>
</dbReference>